<comment type="similarity">
    <text evidence="1">Belongs to the serine-aspartate repeat-containing protein (SDr) family.</text>
</comment>
<dbReference type="PANTHER" id="PTHR36108">
    <property type="entry name" value="COLOSSIN-B-RELATED"/>
    <property type="match status" value="1"/>
</dbReference>
<evidence type="ECO:0000313" key="6">
    <source>
        <dbReference type="Proteomes" id="UP001355298"/>
    </source>
</evidence>
<dbReference type="PANTHER" id="PTHR36108:SF13">
    <property type="entry name" value="COLOSSIN-B-RELATED"/>
    <property type="match status" value="1"/>
</dbReference>
<evidence type="ECO:0000256" key="3">
    <source>
        <dbReference type="ARBA" id="ARBA00022729"/>
    </source>
</evidence>
<accession>A0ABU6ISE8</accession>
<keyword evidence="2" id="KW-0964">Secreted</keyword>
<dbReference type="Gene3D" id="2.60.40.10">
    <property type="entry name" value="Immunoglobulins"/>
    <property type="match status" value="1"/>
</dbReference>
<feature type="signal peptide" evidence="4">
    <location>
        <begin position="1"/>
        <end position="28"/>
    </location>
</feature>
<evidence type="ECO:0008006" key="7">
    <source>
        <dbReference type="Google" id="ProtNLM"/>
    </source>
</evidence>
<dbReference type="Proteomes" id="UP001355298">
    <property type="component" value="Unassembled WGS sequence"/>
</dbReference>
<keyword evidence="3 4" id="KW-0732">Signal</keyword>
<evidence type="ECO:0000313" key="5">
    <source>
        <dbReference type="EMBL" id="MEC4266054.1"/>
    </source>
</evidence>
<dbReference type="SUPFAM" id="SSF49478">
    <property type="entry name" value="Cna protein B-type domain"/>
    <property type="match status" value="3"/>
</dbReference>
<name>A0ABU6ISE8_9FLAO</name>
<reference evidence="5 6" key="1">
    <citation type="submission" date="2024-01" db="EMBL/GenBank/DDBJ databases">
        <title>The strains designed SYSU M86414 and SYSU M84420 isolated from the marine sediment in San Sha City (Hainan Province, China).</title>
        <authorList>
            <person name="Guo D."/>
        </authorList>
    </citation>
    <scope>NUCLEOTIDE SEQUENCE [LARGE SCALE GENOMIC DNA]</scope>
    <source>
        <strain evidence="5 6">SYSU M84420</strain>
    </source>
</reference>
<dbReference type="RefSeq" id="WP_326279087.1">
    <property type="nucleotide sequence ID" value="NZ_JAYKYV010000010.1"/>
</dbReference>
<feature type="chain" id="PRO_5047298925" description="Carboxypeptidase regulatory-like domain-containing protein" evidence="4">
    <location>
        <begin position="29"/>
        <end position="1403"/>
    </location>
</feature>
<organism evidence="5 6">
    <name type="scientific">Flagellimonas halotolerans</name>
    <dbReference type="NCBI Taxonomy" id="3112164"/>
    <lineage>
        <taxon>Bacteria</taxon>
        <taxon>Pseudomonadati</taxon>
        <taxon>Bacteroidota</taxon>
        <taxon>Flavobacteriia</taxon>
        <taxon>Flavobacteriales</taxon>
        <taxon>Flavobacteriaceae</taxon>
        <taxon>Flagellimonas</taxon>
    </lineage>
</organism>
<evidence type="ECO:0000256" key="1">
    <source>
        <dbReference type="ARBA" id="ARBA00007257"/>
    </source>
</evidence>
<comment type="caution">
    <text evidence="5">The sequence shown here is derived from an EMBL/GenBank/DDBJ whole genome shotgun (WGS) entry which is preliminary data.</text>
</comment>
<protein>
    <recommendedName>
        <fullName evidence="7">Carboxypeptidase regulatory-like domain-containing protein</fullName>
    </recommendedName>
</protein>
<keyword evidence="6" id="KW-1185">Reference proteome</keyword>
<dbReference type="InterPro" id="IPR013783">
    <property type="entry name" value="Ig-like_fold"/>
</dbReference>
<evidence type="ECO:0000256" key="4">
    <source>
        <dbReference type="SAM" id="SignalP"/>
    </source>
</evidence>
<evidence type="ECO:0000256" key="2">
    <source>
        <dbReference type="ARBA" id="ARBA00022525"/>
    </source>
</evidence>
<sequence>MVLDLKWLFHKKTLCTILFCALSGIAMAESEPTCDEFPLSMKVEHIGKTELTALICGDKLFLSVTELFGFLRIKVNDDSQQNALVGYIRGMDDTYRIDVLNRTIAYQGNIFGLSETDIKKQRSAIFLGQEILYKVFGLKSTFNYRNLSVLLQAEAPLPYVKKLFRDKLRNNLNKYPGHPVADTTLIRYNSELEIGTATWDIFTSQRSDGSNYNRVGLGLGGGFMGGDFSAKLNLVSNEPFNSQNQFYRWQLINNQSKNIRQLVLGKINIRPKASIFSPIVGVHITNRPTYQKQEFGRYTISDFTKANWMVELYINNVLVDFTKADDTGFYQFEIPLGYGITTMDIRCFGPFGEEEHLSKQLSVPLGFQPKGNVEYDLSAGMVEETGAFFFQSGFNYGISQKITVGGGLEYLSTLQRNSVLPFITGDMRLGPQTLLSGTYLHNVGYRSNLLYQHPKNHRLDLSYTKYEADQNTVLYTYKEKRSAVLTNRIGPQNVNITSRLALHQTIFKHNTFENMDWLLNAGFLGFNANLNTRLFFSEWAPLDYVSQFRLSKAVFGKLFITSQLEYSFKDHDFNSLKAEISKSIFKDTQLRASIEQNFKYDRFYLNFGINVGLGFSRLGLSGSMGNNQRAFSQHLRGSLNHTAGENELFFDDMGSLGRASVLFEPFLDGNGNGIKDKGETTIKGLEVYSANGGKKKYLESGSITFMGMEPYVDQYFSFDLDALQNIAWTLDHESMSLILSPNQVKGIKIPIKVVGEVLGIVQNDGQAIGGLKMELKTSSGKKVAELVSENDGYFGHYGLPNGEYLIQFDSIQLAEIGLRSEHTPRFTIDNGTNGDYVDDLHVHLKKINGNSAKNIAVVSLENQKPHPDNKQAQAENVSVSFTADKGKTMRNGTYFNTDDLALVQQTDQPLDSLQVDEVYERLFRTMGTAIDLPGLTYGIHLFTTSNELPSSHPILQEYPDMIPYERKGGYGYLFGGVNRFDEASKLARMARENGIRKPTVVPLYNGRPLSPDEFGMLLKLHGQIMLSSHGADKDSLNPLAFKVQLKKSKEPLQVNAGQFDLLPDLFEYYDGHHYKYFLKKSLGLKNAIDLKETLAKNGFGNATVVPFDTTGILSPLQVYGQVRYREGDQFNGMAGTSISIYNELEQKVVEYLTDADGTFMVKGLPPGNYKAMLDISQLETFTVMNEEFSFSIPSGAKGSLIEKNWVLGPPSPRTKKTETTKNGRMDDLVFKVQILAVNESVSVNHDLFSGLANVQSYTHLGMYKYTVGEFKLLEDARALKLELQEKGFKDAFIVCFYKNRRLKMLELTGRIFIRSEDQKVGMEGIKLHVYPRDTNKMITTLVSEHEGYFHFLGLKPGKYRIEGNALQLQRLGLKPANFSKDFEIRWDLSSPPRLLSIDLLYKP</sequence>
<dbReference type="EMBL" id="JAYMGW010000010">
    <property type="protein sequence ID" value="MEC4266054.1"/>
    <property type="molecule type" value="Genomic_DNA"/>
</dbReference>
<proteinExistence type="inferred from homology"/>
<gene>
    <name evidence="5" type="ORF">VOP03_11920</name>
</gene>